<dbReference type="OrthoDB" id="10070006at2759"/>
<dbReference type="PANTHER" id="PTHR46721:SF3">
    <property type="entry name" value="FORKHEAD BOX N1"/>
    <property type="match status" value="1"/>
</dbReference>
<dbReference type="GO" id="GO:0000981">
    <property type="term" value="F:DNA-binding transcription factor activity, RNA polymerase II-specific"/>
    <property type="evidence" value="ECO:0007669"/>
    <property type="project" value="TreeGrafter"/>
</dbReference>
<dbReference type="Gene3D" id="1.10.10.10">
    <property type="entry name" value="Winged helix-like DNA-binding domain superfamily/Winged helix DNA-binding domain"/>
    <property type="match status" value="1"/>
</dbReference>
<accession>A0A6P5AVC2</accession>
<dbReference type="PROSITE" id="PS00657">
    <property type="entry name" value="FORK_HEAD_1"/>
    <property type="match status" value="1"/>
</dbReference>
<evidence type="ECO:0000256" key="2">
    <source>
        <dbReference type="ARBA" id="ARBA00022473"/>
    </source>
</evidence>
<gene>
    <name evidence="11" type="primary">LOC109486521</name>
</gene>
<protein>
    <submittedName>
        <fullName evidence="11">LOW QUALITY PROTEIN: forkhead box protein N1-like</fullName>
    </submittedName>
</protein>
<dbReference type="AlphaFoldDB" id="A0A6P5AVC2"/>
<evidence type="ECO:0000256" key="3">
    <source>
        <dbReference type="ARBA" id="ARBA00023015"/>
    </source>
</evidence>
<evidence type="ECO:0000259" key="9">
    <source>
        <dbReference type="PROSITE" id="PS50039"/>
    </source>
</evidence>
<keyword evidence="6 7" id="KW-0539">Nucleus</keyword>
<dbReference type="SMART" id="SM00339">
    <property type="entry name" value="FH"/>
    <property type="match status" value="1"/>
</dbReference>
<dbReference type="PROSITE" id="PS00658">
    <property type="entry name" value="FORK_HEAD_2"/>
    <property type="match status" value="1"/>
</dbReference>
<feature type="DNA-binding region" description="Fork-head" evidence="7">
    <location>
        <begin position="238"/>
        <end position="334"/>
    </location>
</feature>
<dbReference type="PANTHER" id="PTHR46721">
    <property type="entry name" value="FORKHEAD BOX PROTEIN N1"/>
    <property type="match status" value="1"/>
</dbReference>
<feature type="region of interest" description="Disordered" evidence="8">
    <location>
        <begin position="193"/>
        <end position="233"/>
    </location>
</feature>
<feature type="compositionally biased region" description="Polar residues" evidence="8">
    <location>
        <begin position="217"/>
        <end position="228"/>
    </location>
</feature>
<keyword evidence="3" id="KW-0805">Transcription regulation</keyword>
<reference evidence="11" key="1">
    <citation type="submission" date="2025-08" db="UniProtKB">
        <authorList>
            <consortium name="RefSeq"/>
        </authorList>
    </citation>
    <scope>IDENTIFICATION</scope>
    <source>
        <tissue evidence="11">Gonad</tissue>
    </source>
</reference>
<evidence type="ECO:0000256" key="5">
    <source>
        <dbReference type="ARBA" id="ARBA00023163"/>
    </source>
</evidence>
<evidence type="ECO:0000313" key="10">
    <source>
        <dbReference type="Proteomes" id="UP000515135"/>
    </source>
</evidence>
<comment type="subcellular location">
    <subcellularLocation>
        <location evidence="1 7">Nucleus</location>
    </subcellularLocation>
</comment>
<dbReference type="GeneID" id="109486521"/>
<sequence>MLMPDLMRLSAGEGTSRTQVQVSPPADTSIVFLPPPSCAPNDMNYIVQDTIQELRAEMQQVLTNTIDQLSLTHDPNYGGLTAGDSYNYARDWQQKSAGWYYPYFHDYSFPCHEKYSGGGPEFPGDHPVIVNPRTFSPVSQPYPCGVRTGMYTDSVPGGVRATTGHMQHGHNYNSINQDNNAHMKYRNDFVGYGSASSGSPSPPSEASPRYSGFADSPSANRLQGCSAQDSEDDEFFPKPPYSYSCLIALAMMKSRTGNMPVTEIYSFIREHYPYFKTAPDGWKNSVRHNLSLNKCFLKIEPSQADPNRKGCLWALHPDKVDKMMSEVRKWKKKDPEAIRRSMAYPVDFHYDGCTPSSSGSPSPVPSPAEVCRGPARSPPESCRGPAQEPAASHPAADRQPYVGYVGNRPDDACLRHNGYTTQSYNHSQSAPSPTAPSPADSSTQPSPEGKTASPGGGTPDQTPDSWIIVQGDPLMYSAAYSVHEPAYSFNQGHFYNSGAPLTLY</sequence>
<organism evidence="10 11">
    <name type="scientific">Branchiostoma belcheri</name>
    <name type="common">Amphioxus</name>
    <dbReference type="NCBI Taxonomy" id="7741"/>
    <lineage>
        <taxon>Eukaryota</taxon>
        <taxon>Metazoa</taxon>
        <taxon>Chordata</taxon>
        <taxon>Cephalochordata</taxon>
        <taxon>Leptocardii</taxon>
        <taxon>Amphioxiformes</taxon>
        <taxon>Branchiostomatidae</taxon>
        <taxon>Branchiostoma</taxon>
    </lineage>
</organism>
<dbReference type="SUPFAM" id="SSF46785">
    <property type="entry name" value="Winged helix' DNA-binding domain"/>
    <property type="match status" value="1"/>
</dbReference>
<dbReference type="InterPro" id="IPR036388">
    <property type="entry name" value="WH-like_DNA-bd_sf"/>
</dbReference>
<keyword evidence="4 7" id="KW-0238">DNA-binding</keyword>
<dbReference type="Pfam" id="PF00250">
    <property type="entry name" value="Forkhead"/>
    <property type="match status" value="1"/>
</dbReference>
<dbReference type="InterPro" id="IPR001766">
    <property type="entry name" value="Fork_head_dom"/>
</dbReference>
<dbReference type="RefSeq" id="XP_019645916.1">
    <property type="nucleotide sequence ID" value="XM_019790357.1"/>
</dbReference>
<dbReference type="InterPro" id="IPR049624">
    <property type="entry name" value="FOXN1_4"/>
</dbReference>
<evidence type="ECO:0000256" key="6">
    <source>
        <dbReference type="ARBA" id="ARBA00023242"/>
    </source>
</evidence>
<evidence type="ECO:0000256" key="7">
    <source>
        <dbReference type="PROSITE-ProRule" id="PRU00089"/>
    </source>
</evidence>
<feature type="region of interest" description="Disordered" evidence="8">
    <location>
        <begin position="354"/>
        <end position="466"/>
    </location>
</feature>
<keyword evidence="2" id="KW-0217">Developmental protein</keyword>
<feature type="domain" description="Fork-head" evidence="9">
    <location>
        <begin position="238"/>
        <end position="334"/>
    </location>
</feature>
<dbReference type="KEGG" id="bbel:109486521"/>
<proteinExistence type="predicted"/>
<dbReference type="GO" id="GO:0005634">
    <property type="term" value="C:nucleus"/>
    <property type="evidence" value="ECO:0007669"/>
    <property type="project" value="UniProtKB-SubCell"/>
</dbReference>
<name>A0A6P5AVC2_BRABE</name>
<dbReference type="PROSITE" id="PS50039">
    <property type="entry name" value="FORK_HEAD_3"/>
    <property type="match status" value="1"/>
</dbReference>
<keyword evidence="5" id="KW-0804">Transcription</keyword>
<dbReference type="InterPro" id="IPR036390">
    <property type="entry name" value="WH_DNA-bd_sf"/>
</dbReference>
<dbReference type="Proteomes" id="UP000515135">
    <property type="component" value="Unplaced"/>
</dbReference>
<dbReference type="GO" id="GO:0000976">
    <property type="term" value="F:transcription cis-regulatory region binding"/>
    <property type="evidence" value="ECO:0007669"/>
    <property type="project" value="TreeGrafter"/>
</dbReference>
<feature type="compositionally biased region" description="Low complexity" evidence="8">
    <location>
        <begin position="427"/>
        <end position="447"/>
    </location>
</feature>
<dbReference type="InterPro" id="IPR030456">
    <property type="entry name" value="TF_fork_head_CS_2"/>
</dbReference>
<keyword evidence="10" id="KW-1185">Reference proteome</keyword>
<dbReference type="PRINTS" id="PR00053">
    <property type="entry name" value="FORKHEAD"/>
</dbReference>
<dbReference type="InterPro" id="IPR018122">
    <property type="entry name" value="TF_fork_head_CS_1"/>
</dbReference>
<evidence type="ECO:0000256" key="4">
    <source>
        <dbReference type="ARBA" id="ARBA00023125"/>
    </source>
</evidence>
<evidence type="ECO:0000313" key="11">
    <source>
        <dbReference type="RefSeq" id="XP_019645916.1"/>
    </source>
</evidence>
<evidence type="ECO:0000256" key="1">
    <source>
        <dbReference type="ARBA" id="ARBA00004123"/>
    </source>
</evidence>
<evidence type="ECO:0000256" key="8">
    <source>
        <dbReference type="SAM" id="MobiDB-lite"/>
    </source>
</evidence>